<feature type="repeat" description="Cell wall-binding" evidence="2">
    <location>
        <begin position="65"/>
        <end position="84"/>
    </location>
</feature>
<gene>
    <name evidence="4" type="ORF">FYJ39_18355</name>
</gene>
<keyword evidence="5" id="KW-1185">Reference proteome</keyword>
<dbReference type="Gene3D" id="2.60.120.1060">
    <property type="entry name" value="NPCBM/NEW2 domain"/>
    <property type="match status" value="1"/>
</dbReference>
<sequence length="270" mass="30331">MKKRFAVTISAVALSMLMAVPAFAGTWKQVDGKWRYQKGANKYVYNDWVQDKGNYYYMGNDGNMQTGWQQIGGQWYYLDSAGIMQTGWMKDNDKWYFLLPSGAMAVNTTIDGRWIGADGVWEPAEGEVEPSNTTDLTTAYLVQNLEGVSTKGYNIITSGKNASGDRWSNAIRLRGKGSYVKYDTKGAYRLLSGRIAPSSQFDSSLLGRVTVYGDNDTVLYTSPDIHYNEKNLYFGVDVSGQSQIRVELSLVKDNEWDEPVILLDKLALYK</sequence>
<evidence type="ECO:0000256" key="1">
    <source>
        <dbReference type="ARBA" id="ARBA00022737"/>
    </source>
</evidence>
<organism evidence="4 5">
    <name type="scientific">Clostridium porci</name>
    <dbReference type="NCBI Taxonomy" id="2605778"/>
    <lineage>
        <taxon>Bacteria</taxon>
        <taxon>Bacillati</taxon>
        <taxon>Bacillota</taxon>
        <taxon>Clostridia</taxon>
        <taxon>Eubacteriales</taxon>
        <taxon>Clostridiaceae</taxon>
        <taxon>Clostridium</taxon>
    </lineage>
</organism>
<evidence type="ECO:0000313" key="4">
    <source>
        <dbReference type="EMBL" id="MSS38429.1"/>
    </source>
</evidence>
<accession>A0A7X2NP65</accession>
<name>A0A7X2NP65_9CLOT</name>
<keyword evidence="3" id="KW-0732">Signal</keyword>
<dbReference type="SUPFAM" id="SSF49785">
    <property type="entry name" value="Galactose-binding domain-like"/>
    <property type="match status" value="1"/>
</dbReference>
<dbReference type="Pfam" id="PF01473">
    <property type="entry name" value="Choline_bind_1"/>
    <property type="match status" value="1"/>
</dbReference>
<feature type="repeat" description="Cell wall-binding" evidence="2">
    <location>
        <begin position="45"/>
        <end position="64"/>
    </location>
</feature>
<dbReference type="AlphaFoldDB" id="A0A7X2NP65"/>
<proteinExistence type="predicted"/>
<protein>
    <submittedName>
        <fullName evidence="4">Glucan-binding protein</fullName>
    </submittedName>
</protein>
<dbReference type="Pfam" id="PF19127">
    <property type="entry name" value="Choline_bind_3"/>
    <property type="match status" value="1"/>
</dbReference>
<feature type="chain" id="PRO_5030979263" evidence="3">
    <location>
        <begin position="25"/>
        <end position="270"/>
    </location>
</feature>
<dbReference type="EMBL" id="VUMD01000025">
    <property type="protein sequence ID" value="MSS38429.1"/>
    <property type="molecule type" value="Genomic_DNA"/>
</dbReference>
<evidence type="ECO:0000256" key="3">
    <source>
        <dbReference type="SAM" id="SignalP"/>
    </source>
</evidence>
<keyword evidence="1" id="KW-0677">Repeat</keyword>
<dbReference type="InterPro" id="IPR008979">
    <property type="entry name" value="Galactose-bd-like_sf"/>
</dbReference>
<dbReference type="Proteomes" id="UP000429958">
    <property type="component" value="Unassembled WGS sequence"/>
</dbReference>
<comment type="caution">
    <text evidence="4">The sequence shown here is derived from an EMBL/GenBank/DDBJ whole genome shotgun (WGS) entry which is preliminary data.</text>
</comment>
<dbReference type="InterPro" id="IPR038637">
    <property type="entry name" value="NPCBM_sf"/>
</dbReference>
<evidence type="ECO:0000256" key="2">
    <source>
        <dbReference type="PROSITE-ProRule" id="PRU00591"/>
    </source>
</evidence>
<dbReference type="RefSeq" id="WP_154473851.1">
    <property type="nucleotide sequence ID" value="NZ_VUMD01000025.1"/>
</dbReference>
<dbReference type="SUPFAM" id="SSF69360">
    <property type="entry name" value="Cell wall binding repeat"/>
    <property type="match status" value="1"/>
</dbReference>
<feature type="signal peptide" evidence="3">
    <location>
        <begin position="1"/>
        <end position="24"/>
    </location>
</feature>
<feature type="repeat" description="Cell wall-binding" evidence="2">
    <location>
        <begin position="85"/>
        <end position="104"/>
    </location>
</feature>
<dbReference type="PROSITE" id="PS51170">
    <property type="entry name" value="CW"/>
    <property type="match status" value="3"/>
</dbReference>
<reference evidence="4 5" key="1">
    <citation type="submission" date="2019-08" db="EMBL/GenBank/DDBJ databases">
        <title>In-depth cultivation of the pig gut microbiome towards novel bacterial diversity and tailored functional studies.</title>
        <authorList>
            <person name="Wylensek D."/>
            <person name="Hitch T.C.A."/>
            <person name="Clavel T."/>
        </authorList>
    </citation>
    <scope>NUCLEOTIDE SEQUENCE [LARGE SCALE GENOMIC DNA]</scope>
    <source>
        <strain evidence="4 5">WCA-389-WT-23D1</strain>
    </source>
</reference>
<evidence type="ECO:0000313" key="5">
    <source>
        <dbReference type="Proteomes" id="UP000429958"/>
    </source>
</evidence>
<dbReference type="InterPro" id="IPR018337">
    <property type="entry name" value="Cell_wall/Cho-bd_repeat"/>
</dbReference>
<dbReference type="Gene3D" id="2.10.270.10">
    <property type="entry name" value="Cholin Binding"/>
    <property type="match status" value="1"/>
</dbReference>